<gene>
    <name evidence="1" type="ORF">F8568_024905</name>
</gene>
<comment type="caution">
    <text evidence="1">The sequence shown here is derived from an EMBL/GenBank/DDBJ whole genome shotgun (WGS) entry which is preliminary data.</text>
</comment>
<evidence type="ECO:0000313" key="1">
    <source>
        <dbReference type="EMBL" id="MWA03563.1"/>
    </source>
</evidence>
<dbReference type="AlphaFoldDB" id="A0A6I4MCY2"/>
<dbReference type="EMBL" id="WBMS02000020">
    <property type="protein sequence ID" value="MWA03563.1"/>
    <property type="molecule type" value="Genomic_DNA"/>
</dbReference>
<organism evidence="1 2">
    <name type="scientific">Actinomadura physcomitrii</name>
    <dbReference type="NCBI Taxonomy" id="2650748"/>
    <lineage>
        <taxon>Bacteria</taxon>
        <taxon>Bacillati</taxon>
        <taxon>Actinomycetota</taxon>
        <taxon>Actinomycetes</taxon>
        <taxon>Streptosporangiales</taxon>
        <taxon>Thermomonosporaceae</taxon>
        <taxon>Actinomadura</taxon>
    </lineage>
</organism>
<dbReference type="RefSeq" id="WP_151596105.1">
    <property type="nucleotide sequence ID" value="NZ_WBMS02000020.1"/>
</dbReference>
<keyword evidence="2" id="KW-1185">Reference proteome</keyword>
<accession>A0A6I4MCY2</accession>
<name>A0A6I4MCY2_9ACTN</name>
<proteinExistence type="predicted"/>
<dbReference type="Proteomes" id="UP000462055">
    <property type="component" value="Unassembled WGS sequence"/>
</dbReference>
<protein>
    <submittedName>
        <fullName evidence="1">Uncharacterized protein</fullName>
    </submittedName>
</protein>
<evidence type="ECO:0000313" key="2">
    <source>
        <dbReference type="Proteomes" id="UP000462055"/>
    </source>
</evidence>
<sequence length="65" mass="6881">MSRLEAIAAPVFAQQEPLAPRKATAIRPLALCLAREAEAARAPALGDPFRGVAVGITLLERDTID</sequence>
<reference evidence="1" key="1">
    <citation type="submission" date="2019-12" db="EMBL/GenBank/DDBJ databases">
        <title>Actinomadura physcomitrii sp. nov., a novel actinomycete isolated from moss [Physcomitrium sphaericum (Ludw) Fuernr].</title>
        <authorList>
            <person name="Zhuang X."/>
        </authorList>
    </citation>
    <scope>NUCLEOTIDE SEQUENCE [LARGE SCALE GENOMIC DNA]</scope>
    <source>
        <strain evidence="1">LD22</strain>
    </source>
</reference>